<protein>
    <submittedName>
        <fullName evidence="2">Uncharacterized protein</fullName>
    </submittedName>
</protein>
<organism evidence="2 3">
    <name type="scientific">Aeromonas bestiarum</name>
    <dbReference type="NCBI Taxonomy" id="105751"/>
    <lineage>
        <taxon>Bacteria</taxon>
        <taxon>Pseudomonadati</taxon>
        <taxon>Pseudomonadota</taxon>
        <taxon>Gammaproteobacteria</taxon>
        <taxon>Aeromonadales</taxon>
        <taxon>Aeromonadaceae</taxon>
        <taxon>Aeromonas</taxon>
    </lineage>
</organism>
<accession>A0AAW7I440</accession>
<evidence type="ECO:0000313" key="2">
    <source>
        <dbReference type="EMBL" id="MDM5140931.1"/>
    </source>
</evidence>
<dbReference type="AlphaFoldDB" id="A0AAW7I440"/>
<sequence>MMNHRVIPLGLLICSLLFSPLLQAVDIVTHVSPESDRDLRTLYGQQLLQLALEKTRDSFGDYELRPAPPMSRTRLRQVLQYNLYPNLLAIDSFPPPGDPHDLDYVRFPVDLGILGYRICFVSPTRQQAVAQVRTLADLQQFSHGQGRGWQDVDILRHAGFKVQEVEGYERLFKLVARGRLDLFCRGANELFTELETHRDLARLTVDQHLALYYPFIHLFYSHKDNQHALRRIRAGLQLAWQDGSLQALWLKTFKPALDFARLDQRLLFRLDNPLLRQMDFDYRPYLYDPLSHSFGPGEAASHEQQDEANPAH</sequence>
<keyword evidence="1" id="KW-0732">Signal</keyword>
<evidence type="ECO:0000256" key="1">
    <source>
        <dbReference type="SAM" id="SignalP"/>
    </source>
</evidence>
<reference evidence="2" key="1">
    <citation type="submission" date="2023-08" db="EMBL/GenBank/DDBJ databases">
        <title>WGS of Aeromonas isolates.</title>
        <authorList>
            <person name="Lee H."/>
        </authorList>
    </citation>
    <scope>NUCLEOTIDE SEQUENCE</scope>
    <source>
        <strain evidence="2">SL22</strain>
    </source>
</reference>
<dbReference type="EMBL" id="JAOPLV010000006">
    <property type="protein sequence ID" value="MDM5140931.1"/>
    <property type="molecule type" value="Genomic_DNA"/>
</dbReference>
<dbReference type="RefSeq" id="WP_290022300.1">
    <property type="nucleotide sequence ID" value="NZ_JAOPLV010000006.1"/>
</dbReference>
<dbReference type="SUPFAM" id="SSF53850">
    <property type="entry name" value="Periplasmic binding protein-like II"/>
    <property type="match status" value="1"/>
</dbReference>
<name>A0AAW7I440_9GAMM</name>
<feature type="signal peptide" evidence="1">
    <location>
        <begin position="1"/>
        <end position="24"/>
    </location>
</feature>
<comment type="caution">
    <text evidence="2">The sequence shown here is derived from an EMBL/GenBank/DDBJ whole genome shotgun (WGS) entry which is preliminary data.</text>
</comment>
<gene>
    <name evidence="2" type="ORF">OB959_14160</name>
</gene>
<proteinExistence type="predicted"/>
<evidence type="ECO:0000313" key="3">
    <source>
        <dbReference type="Proteomes" id="UP001168216"/>
    </source>
</evidence>
<feature type="chain" id="PRO_5043510374" evidence="1">
    <location>
        <begin position="25"/>
        <end position="312"/>
    </location>
</feature>
<dbReference type="Proteomes" id="UP001168216">
    <property type="component" value="Unassembled WGS sequence"/>
</dbReference>